<dbReference type="InterPro" id="IPR023393">
    <property type="entry name" value="START-like_dom_sf"/>
</dbReference>
<dbReference type="EMBL" id="KK789325">
    <property type="protein sequence ID" value="KDO37907.1"/>
    <property type="molecule type" value="Genomic_DNA"/>
</dbReference>
<evidence type="ECO:0000313" key="2">
    <source>
        <dbReference type="Proteomes" id="UP000027120"/>
    </source>
</evidence>
<dbReference type="Proteomes" id="UP000027120">
    <property type="component" value="Unassembled WGS sequence"/>
</dbReference>
<dbReference type="GO" id="GO:0038023">
    <property type="term" value="F:signaling receptor activity"/>
    <property type="evidence" value="ECO:0000318"/>
    <property type="project" value="GO_Central"/>
</dbReference>
<dbReference type="InterPro" id="IPR024949">
    <property type="entry name" value="Bet_v_I_allergen"/>
</dbReference>
<dbReference type="InterPro" id="IPR050279">
    <property type="entry name" value="Plant_def-hormone_signal"/>
</dbReference>
<evidence type="ECO:0008006" key="3">
    <source>
        <dbReference type="Google" id="ProtNLM"/>
    </source>
</evidence>
<evidence type="ECO:0000313" key="1">
    <source>
        <dbReference type="EMBL" id="KDO37907.1"/>
    </source>
</evidence>
<gene>
    <name evidence="1" type="ORF">CISIN_1g045310mg</name>
</gene>
<dbReference type="GO" id="GO:0004864">
    <property type="term" value="F:protein phosphatase inhibitor activity"/>
    <property type="evidence" value="ECO:0000318"/>
    <property type="project" value="GO_Central"/>
</dbReference>
<accession>A0A067DFU9</accession>
<proteinExistence type="predicted"/>
<dbReference type="SMR" id="A0A067DFU9"/>
<dbReference type="AlphaFoldDB" id="A0A067DFU9"/>
<dbReference type="GO" id="GO:0005737">
    <property type="term" value="C:cytoplasm"/>
    <property type="evidence" value="ECO:0000318"/>
    <property type="project" value="GO_Central"/>
</dbReference>
<name>A0A067DFU9_CITSI</name>
<dbReference type="PRINTS" id="PR00634">
    <property type="entry name" value="BETALLERGEN"/>
</dbReference>
<organism evidence="1 2">
    <name type="scientific">Citrus sinensis</name>
    <name type="common">Sweet orange</name>
    <name type="synonym">Citrus aurantium var. sinensis</name>
    <dbReference type="NCBI Taxonomy" id="2711"/>
    <lineage>
        <taxon>Eukaryota</taxon>
        <taxon>Viridiplantae</taxon>
        <taxon>Streptophyta</taxon>
        <taxon>Embryophyta</taxon>
        <taxon>Tracheophyta</taxon>
        <taxon>Spermatophyta</taxon>
        <taxon>Magnoliopsida</taxon>
        <taxon>eudicotyledons</taxon>
        <taxon>Gunneridae</taxon>
        <taxon>Pentapetalae</taxon>
        <taxon>rosids</taxon>
        <taxon>malvids</taxon>
        <taxon>Sapindales</taxon>
        <taxon>Rutaceae</taxon>
        <taxon>Aurantioideae</taxon>
        <taxon>Citrus</taxon>
    </lineage>
</organism>
<feature type="non-terminal residue" evidence="1">
    <location>
        <position position="1"/>
    </location>
</feature>
<sequence length="79" mass="8985">IDQVNFPYKYSLIDGDGLMDKLEIITYEIKFEPTPEGGSRNKTLSTYYIKGDISAKEKALGMYKVLEAHHLLQNPEAYA</sequence>
<reference evidence="1 2" key="1">
    <citation type="submission" date="2014-04" db="EMBL/GenBank/DDBJ databases">
        <authorList>
            <consortium name="International Citrus Genome Consortium"/>
            <person name="Gmitter F."/>
            <person name="Chen C."/>
            <person name="Farmerie W."/>
            <person name="Harkins T."/>
            <person name="Desany B."/>
            <person name="Mohiuddin M."/>
            <person name="Kodira C."/>
            <person name="Borodovsky M."/>
            <person name="Lomsadze A."/>
            <person name="Burns P."/>
            <person name="Jenkins J."/>
            <person name="Prochnik S."/>
            <person name="Shu S."/>
            <person name="Chapman J."/>
            <person name="Pitluck S."/>
            <person name="Schmutz J."/>
            <person name="Rokhsar D."/>
        </authorList>
    </citation>
    <scope>NUCLEOTIDE SEQUENCE</scope>
</reference>
<dbReference type="SUPFAM" id="SSF55961">
    <property type="entry name" value="Bet v1-like"/>
    <property type="match status" value="1"/>
</dbReference>
<dbReference type="PANTHER" id="PTHR31213:SF70">
    <property type="entry name" value="MAJOR ALLERGEN PRU AR 1-LIKE"/>
    <property type="match status" value="1"/>
</dbReference>
<protein>
    <recommendedName>
        <fullName evidence="3">Bet v I/Major latex protein domain-containing protein</fullName>
    </recommendedName>
</protein>
<dbReference type="PANTHER" id="PTHR31213">
    <property type="entry name" value="OS08G0374000 PROTEIN-RELATED"/>
    <property type="match status" value="1"/>
</dbReference>
<dbReference type="GO" id="GO:0009738">
    <property type="term" value="P:abscisic acid-activated signaling pathway"/>
    <property type="evidence" value="ECO:0000318"/>
    <property type="project" value="GO_Central"/>
</dbReference>
<dbReference type="GO" id="GO:0005634">
    <property type="term" value="C:nucleus"/>
    <property type="evidence" value="ECO:0000318"/>
    <property type="project" value="GO_Central"/>
</dbReference>
<dbReference type="GO" id="GO:0010427">
    <property type="term" value="F:abscisic acid binding"/>
    <property type="evidence" value="ECO:0000318"/>
    <property type="project" value="GO_Central"/>
</dbReference>
<keyword evidence="2" id="KW-1185">Reference proteome</keyword>
<dbReference type="Gene3D" id="3.30.530.20">
    <property type="match status" value="1"/>
</dbReference>